<dbReference type="EMBL" id="BPLQ01004236">
    <property type="protein sequence ID" value="GIY06609.1"/>
    <property type="molecule type" value="Genomic_DNA"/>
</dbReference>
<dbReference type="AlphaFoldDB" id="A0AAV4QEB4"/>
<keyword evidence="2" id="KW-1185">Reference proteome</keyword>
<evidence type="ECO:0000313" key="2">
    <source>
        <dbReference type="Proteomes" id="UP001054837"/>
    </source>
</evidence>
<sequence length="88" mass="10183">MKMADRRRTVRETISKRWATACRLSALMNPGRQHGNIPEDSRRFGFRKLHSSLVEENLRNPQRVKFSLGADDKEDLFATDNHVAFLSP</sequence>
<accession>A0AAV4QEB4</accession>
<reference evidence="1 2" key="1">
    <citation type="submission" date="2021-06" db="EMBL/GenBank/DDBJ databases">
        <title>Caerostris darwini draft genome.</title>
        <authorList>
            <person name="Kono N."/>
            <person name="Arakawa K."/>
        </authorList>
    </citation>
    <scope>NUCLEOTIDE SEQUENCE [LARGE SCALE GENOMIC DNA]</scope>
</reference>
<evidence type="ECO:0000313" key="1">
    <source>
        <dbReference type="EMBL" id="GIY06609.1"/>
    </source>
</evidence>
<dbReference type="Proteomes" id="UP001054837">
    <property type="component" value="Unassembled WGS sequence"/>
</dbReference>
<organism evidence="1 2">
    <name type="scientific">Caerostris darwini</name>
    <dbReference type="NCBI Taxonomy" id="1538125"/>
    <lineage>
        <taxon>Eukaryota</taxon>
        <taxon>Metazoa</taxon>
        <taxon>Ecdysozoa</taxon>
        <taxon>Arthropoda</taxon>
        <taxon>Chelicerata</taxon>
        <taxon>Arachnida</taxon>
        <taxon>Araneae</taxon>
        <taxon>Araneomorphae</taxon>
        <taxon>Entelegynae</taxon>
        <taxon>Araneoidea</taxon>
        <taxon>Araneidae</taxon>
        <taxon>Caerostris</taxon>
    </lineage>
</organism>
<proteinExistence type="predicted"/>
<gene>
    <name evidence="1" type="ORF">CDAR_395141</name>
</gene>
<protein>
    <submittedName>
        <fullName evidence="1">Uncharacterized protein</fullName>
    </submittedName>
</protein>
<name>A0AAV4QEB4_9ARAC</name>
<comment type="caution">
    <text evidence="1">The sequence shown here is derived from an EMBL/GenBank/DDBJ whole genome shotgun (WGS) entry which is preliminary data.</text>
</comment>